<accession>A0ABS2XE79</accession>
<feature type="compositionally biased region" description="Polar residues" evidence="1">
    <location>
        <begin position="98"/>
        <end position="109"/>
    </location>
</feature>
<dbReference type="GO" id="GO:0016301">
    <property type="term" value="F:kinase activity"/>
    <property type="evidence" value="ECO:0007669"/>
    <property type="project" value="UniProtKB-KW"/>
</dbReference>
<proteinExistence type="predicted"/>
<protein>
    <submittedName>
        <fullName evidence="2">WNK3 kinase</fullName>
    </submittedName>
</protein>
<sequence>SPAQPSSVPESDGEGPPKMDFVDNRIKTLDEKLRNLLYPEHSGTGAPASPVVPLTTSEEGPGGEEATAGLETPPDSKPSSSSSSRSSSCSDLAAVGASQGSEVTEVTQLSGGGGAVLQDPAPAEGQAVDLAGPSQPTVNPLPPLCSFSCPLFDRDGPSAVVRTLPVEPAVFVNGGSPEHNVGLEETGGSLEFTGDSSELEKTVGRFSVRRTLGLQQQNLGPSPGPPGETDSSSITPEQDSESRSPSSSSSSSSPSGGWASPVQPSLDRRSPPRACPPQQEQGTSSSPLSSDEESDDLRRELHTLREKHIQEVVTLQAQQNRELQQLYVQLRQLKGCKDPPVPHGLPLQCLSPRRTRSAKGKLRSRPQSITQNDNGVLNSTGKSYYYYYYYLADAFIPGPVMCSNANACQEGSANKKGTFTDELHKLVDDWTKETVGTAHTKPSLNQIKQIQQKQEIGIWSKPPEVSCQL</sequence>
<feature type="compositionally biased region" description="Low complexity" evidence="1">
    <location>
        <begin position="53"/>
        <end position="90"/>
    </location>
</feature>
<gene>
    <name evidence="2" type="primary">Wnk3_2</name>
    <name evidence="2" type="ORF">GTO93_0005706</name>
</gene>
<organism evidence="2 3">
    <name type="scientific">Polyodon spathula</name>
    <name type="common">North American paddlefish</name>
    <name type="synonym">Squalus spathula</name>
    <dbReference type="NCBI Taxonomy" id="7913"/>
    <lineage>
        <taxon>Eukaryota</taxon>
        <taxon>Metazoa</taxon>
        <taxon>Chordata</taxon>
        <taxon>Craniata</taxon>
        <taxon>Vertebrata</taxon>
        <taxon>Euteleostomi</taxon>
        <taxon>Actinopterygii</taxon>
        <taxon>Chondrostei</taxon>
        <taxon>Acipenseriformes</taxon>
        <taxon>Polyodontidae</taxon>
        <taxon>Polyodon</taxon>
    </lineage>
</organism>
<comment type="caution">
    <text evidence="2">The sequence shown here is derived from an EMBL/GenBank/DDBJ whole genome shotgun (WGS) entry which is preliminary data.</text>
</comment>
<keyword evidence="2" id="KW-0808">Transferase</keyword>
<feature type="region of interest" description="Disordered" evidence="1">
    <location>
        <begin position="172"/>
        <end position="198"/>
    </location>
</feature>
<feature type="region of interest" description="Disordered" evidence="1">
    <location>
        <begin position="1"/>
        <end position="21"/>
    </location>
</feature>
<name>A0ABS2XE79_POLSP</name>
<evidence type="ECO:0000313" key="3">
    <source>
        <dbReference type="Proteomes" id="UP001166093"/>
    </source>
</evidence>
<feature type="region of interest" description="Disordered" evidence="1">
    <location>
        <begin position="34"/>
        <end position="135"/>
    </location>
</feature>
<feature type="compositionally biased region" description="Low complexity" evidence="1">
    <location>
        <begin position="243"/>
        <end position="255"/>
    </location>
</feature>
<dbReference type="Proteomes" id="UP001166093">
    <property type="component" value="Unassembled WGS sequence"/>
</dbReference>
<keyword evidence="2" id="KW-0418">Kinase</keyword>
<evidence type="ECO:0000313" key="2">
    <source>
        <dbReference type="EMBL" id="MBN3272515.1"/>
    </source>
</evidence>
<dbReference type="EMBL" id="JAAWVQ010021275">
    <property type="protein sequence ID" value="MBN3272515.1"/>
    <property type="molecule type" value="Genomic_DNA"/>
</dbReference>
<feature type="non-terminal residue" evidence="2">
    <location>
        <position position="1"/>
    </location>
</feature>
<reference evidence="2" key="1">
    <citation type="journal article" date="2021" name="Cell">
        <title>Tracing the genetic footprints of vertebrate landing in non-teleost ray-finned fishes.</title>
        <authorList>
            <person name="Bi X."/>
            <person name="Wang K."/>
            <person name="Yang L."/>
            <person name="Pan H."/>
            <person name="Jiang H."/>
            <person name="Wei Q."/>
            <person name="Fang M."/>
            <person name="Yu H."/>
            <person name="Zhu C."/>
            <person name="Cai Y."/>
            <person name="He Y."/>
            <person name="Gan X."/>
            <person name="Zeng H."/>
            <person name="Yu D."/>
            <person name="Zhu Y."/>
            <person name="Jiang H."/>
            <person name="Qiu Q."/>
            <person name="Yang H."/>
            <person name="Zhang Y.E."/>
            <person name="Wang W."/>
            <person name="Zhu M."/>
            <person name="He S."/>
            <person name="Zhang G."/>
        </authorList>
    </citation>
    <scope>NUCLEOTIDE SEQUENCE</scope>
    <source>
        <strain evidence="2">Pddl_001</strain>
    </source>
</reference>
<keyword evidence="3" id="KW-1185">Reference proteome</keyword>
<evidence type="ECO:0000256" key="1">
    <source>
        <dbReference type="SAM" id="MobiDB-lite"/>
    </source>
</evidence>
<feature type="non-terminal residue" evidence="2">
    <location>
        <position position="469"/>
    </location>
</feature>
<feature type="region of interest" description="Disordered" evidence="1">
    <location>
        <begin position="214"/>
        <end position="297"/>
    </location>
</feature>